<dbReference type="PANTHER" id="PTHR24304">
    <property type="entry name" value="CYTOCHROME P450 FAMILY 7"/>
    <property type="match status" value="1"/>
</dbReference>
<dbReference type="SUPFAM" id="SSF48264">
    <property type="entry name" value="Cytochrome P450"/>
    <property type="match status" value="1"/>
</dbReference>
<dbReference type="PANTHER" id="PTHR24304:SF2">
    <property type="entry name" value="24-HYDROXYCHOLESTEROL 7-ALPHA-HYDROXYLASE"/>
    <property type="match status" value="1"/>
</dbReference>
<dbReference type="EMBL" id="JAFCIX010000476">
    <property type="protein sequence ID" value="KAH6589058.1"/>
    <property type="molecule type" value="Genomic_DNA"/>
</dbReference>
<evidence type="ECO:0000256" key="4">
    <source>
        <dbReference type="ARBA" id="ARBA00022723"/>
    </source>
</evidence>
<evidence type="ECO:0000256" key="2">
    <source>
        <dbReference type="ARBA" id="ARBA00010617"/>
    </source>
</evidence>
<evidence type="ECO:0000313" key="8">
    <source>
        <dbReference type="Proteomes" id="UP001648503"/>
    </source>
</evidence>
<keyword evidence="3" id="KW-0349">Heme</keyword>
<keyword evidence="6" id="KW-0472">Membrane</keyword>
<keyword evidence="6" id="KW-0812">Transmembrane</keyword>
<gene>
    <name evidence="7" type="ORF">BASA50_010286</name>
</gene>
<comment type="similarity">
    <text evidence="2">Belongs to the cytochrome P450 family.</text>
</comment>
<evidence type="ECO:0000256" key="5">
    <source>
        <dbReference type="ARBA" id="ARBA00023004"/>
    </source>
</evidence>
<dbReference type="InterPro" id="IPR050529">
    <property type="entry name" value="CYP450_sterol_14alpha_dmase"/>
</dbReference>
<dbReference type="InterPro" id="IPR002403">
    <property type="entry name" value="Cyt_P450_E_grp-IV"/>
</dbReference>
<feature type="transmembrane region" description="Helical" evidence="6">
    <location>
        <begin position="12"/>
        <end position="33"/>
    </location>
</feature>
<dbReference type="Gene3D" id="1.10.630.10">
    <property type="entry name" value="Cytochrome P450"/>
    <property type="match status" value="1"/>
</dbReference>
<dbReference type="Proteomes" id="UP001648503">
    <property type="component" value="Unassembled WGS sequence"/>
</dbReference>
<protein>
    <recommendedName>
        <fullName evidence="9">Cytochrome P450</fullName>
    </recommendedName>
</protein>
<dbReference type="PRINTS" id="PR00465">
    <property type="entry name" value="EP450IV"/>
</dbReference>
<dbReference type="InterPro" id="IPR001128">
    <property type="entry name" value="Cyt_P450"/>
</dbReference>
<proteinExistence type="inferred from homology"/>
<accession>A0ABQ8F1N4</accession>
<evidence type="ECO:0008006" key="9">
    <source>
        <dbReference type="Google" id="ProtNLM"/>
    </source>
</evidence>
<keyword evidence="8" id="KW-1185">Reference proteome</keyword>
<organism evidence="7 8">
    <name type="scientific">Batrachochytrium salamandrivorans</name>
    <dbReference type="NCBI Taxonomy" id="1357716"/>
    <lineage>
        <taxon>Eukaryota</taxon>
        <taxon>Fungi</taxon>
        <taxon>Fungi incertae sedis</taxon>
        <taxon>Chytridiomycota</taxon>
        <taxon>Chytridiomycota incertae sedis</taxon>
        <taxon>Chytridiomycetes</taxon>
        <taxon>Rhizophydiales</taxon>
        <taxon>Rhizophydiales incertae sedis</taxon>
        <taxon>Batrachochytrium</taxon>
    </lineage>
</organism>
<comment type="cofactor">
    <cofactor evidence="1">
        <name>heme</name>
        <dbReference type="ChEBI" id="CHEBI:30413"/>
    </cofactor>
</comment>
<keyword evidence="4" id="KW-0479">Metal-binding</keyword>
<name>A0ABQ8F1N4_9FUNG</name>
<sequence length="497" mass="56666">MFTTDLLKMYSVWQLAAVTAVILAITHVTYTLLWSKSSLAISKGLQLVPVAQEGLPIVGTANAFRDNPRGFLSKYESKLGKVFSVDMVAMRINFFLAPSYQISFFKLTRDGDFRLEDAFYGMVRAVHHRRQGNQDDEYAIGKLDSMYLSRTDLIEAYRHLTLPMITEQILKYASADPPTVDLVEFSSSMTIRIVVMALVGERFHDKNVDMFIPLLQQFERDIKAPANTFFPKLPFPPQQRLDSTCGTFVSWVEDEIRLRIDGKETHHKDYLQQFLNGEAFQKYPKEIPLHVVAMILAAHTNTAGTMFWTLYEIAKSQTLQQRVYDELDSFGMINKSVEEQLRRVCVEKPKLLYACIKEAGRRYQTLFLFRMAVCDTEFEGYFIPKGEYVSVSQPSSSLNGEVFEDPLKFDPDRFLGDKHSNSALTGEYVQFGQGAHKCRGEKFILYSLVNAVIPTILSHTKLSVVLQGPDDTRDCDYFSTVGVPFSDKPITIRLDKL</sequence>
<evidence type="ECO:0000256" key="6">
    <source>
        <dbReference type="SAM" id="Phobius"/>
    </source>
</evidence>
<keyword evidence="6" id="KW-1133">Transmembrane helix</keyword>
<evidence type="ECO:0000313" key="7">
    <source>
        <dbReference type="EMBL" id="KAH6589058.1"/>
    </source>
</evidence>
<dbReference type="Pfam" id="PF00067">
    <property type="entry name" value="p450"/>
    <property type="match status" value="1"/>
</dbReference>
<evidence type="ECO:0000256" key="3">
    <source>
        <dbReference type="ARBA" id="ARBA00022617"/>
    </source>
</evidence>
<evidence type="ECO:0000256" key="1">
    <source>
        <dbReference type="ARBA" id="ARBA00001971"/>
    </source>
</evidence>
<comment type="caution">
    <text evidence="7">The sequence shown here is derived from an EMBL/GenBank/DDBJ whole genome shotgun (WGS) entry which is preliminary data.</text>
</comment>
<reference evidence="7 8" key="1">
    <citation type="submission" date="2021-02" db="EMBL/GenBank/DDBJ databases">
        <title>Variation within the Batrachochytrium salamandrivorans European outbreak.</title>
        <authorList>
            <person name="Kelly M."/>
            <person name="Pasmans F."/>
            <person name="Shea T.P."/>
            <person name="Munoz J.F."/>
            <person name="Carranza S."/>
            <person name="Cuomo C.A."/>
            <person name="Martel A."/>
        </authorList>
    </citation>
    <scope>NUCLEOTIDE SEQUENCE [LARGE SCALE GENOMIC DNA]</scope>
    <source>
        <strain evidence="7 8">AMFP18/2</strain>
    </source>
</reference>
<dbReference type="InterPro" id="IPR036396">
    <property type="entry name" value="Cyt_P450_sf"/>
</dbReference>
<keyword evidence="5" id="KW-0408">Iron</keyword>